<sequence length="636" mass="70387">MTTPVEAAAPPQPRNKNEQVSPVRCPSHRSRLFASGFIVARLIHFIIAIYLLVWALIFYFLTEVESQELRVQNPRLSSIALTILALLHMYGACNCATSLSTTIPKKISVAPLHTTPQTKPGILTQFIEILDAHQDMLIVLFNLCEVASQSVRVVELADNFVDVSSLVGYASCVIAYAAISPWILFVRNTTRKDLLVNSLDCLFSFALSCGLFIYTTFFQMLPYALSSNKESSQDHVWSTRYINLVRTLVISSSIDYVCQVCMHLGTFIALRRVVHSLQRLKSSTRVTASTINRSLSFVLSNQSIRRTLVINSILNLTWACILTVLLVRAVAFRKPCPRYCPLIVRPIFDLGCNCAYVAINCHILAIDTPEALMDPSLVGTRALVFQIARCDLPLGLNTSTMAPHTNLYKIAIFFANLTQWDATLPPSVHAVAIRYTPLAVLPTVVTTAIPTYFHFLQIDSCPLGSIPPTAFDHMPYIERVFLTNTSLTTFPDAVARLPLLYDLNLRDNNLTTVPMTWQVQTTTNKVFRSARFNGNQLQDGTWAMVRQGVLVDLSSNPIASVTALNLDVPAAIAKGQVVLDDTPYCRASPAVGCRPLLCAPGCYTYLRADHVCHPVCFNSACAYDGGDCDDMGFDRS</sequence>
<feature type="transmembrane region" description="Helical" evidence="5">
    <location>
        <begin position="198"/>
        <end position="221"/>
    </location>
</feature>
<dbReference type="EMBL" id="CAADRA010005561">
    <property type="protein sequence ID" value="VFT91252.1"/>
    <property type="molecule type" value="Genomic_DNA"/>
</dbReference>
<keyword evidence="5" id="KW-0472">Membrane</keyword>
<keyword evidence="5" id="KW-0812">Transmembrane</keyword>
<evidence type="ECO:0000256" key="3">
    <source>
        <dbReference type="ARBA" id="ARBA00023180"/>
    </source>
</evidence>
<evidence type="ECO:0000313" key="8">
    <source>
        <dbReference type="EMBL" id="VFT91252.1"/>
    </source>
</evidence>
<dbReference type="Pfam" id="PF13855">
    <property type="entry name" value="LRR_8"/>
    <property type="match status" value="1"/>
</dbReference>
<dbReference type="InterPro" id="IPR001611">
    <property type="entry name" value="Leu-rich_rpt"/>
</dbReference>
<dbReference type="InterPro" id="IPR032675">
    <property type="entry name" value="LRR_dom_sf"/>
</dbReference>
<dbReference type="OrthoDB" id="343807at2759"/>
<feature type="transmembrane region" description="Helical" evidence="5">
    <location>
        <begin position="166"/>
        <end position="186"/>
    </location>
</feature>
<dbReference type="Proteomes" id="UP000332933">
    <property type="component" value="Unassembled WGS sequence"/>
</dbReference>
<keyword evidence="9" id="KW-1185">Reference proteome</keyword>
<feature type="region of interest" description="Disordered" evidence="4">
    <location>
        <begin position="1"/>
        <end position="22"/>
    </location>
</feature>
<evidence type="ECO:0000256" key="1">
    <source>
        <dbReference type="ARBA" id="ARBA00022737"/>
    </source>
</evidence>
<protein>
    <submittedName>
        <fullName evidence="8">Aste57867_14430 protein</fullName>
    </submittedName>
</protein>
<feature type="transmembrane region" description="Helical" evidence="5">
    <location>
        <begin position="241"/>
        <end position="270"/>
    </location>
</feature>
<keyword evidence="1" id="KW-0677">Repeat</keyword>
<evidence type="ECO:0000256" key="5">
    <source>
        <dbReference type="SAM" id="Phobius"/>
    </source>
</evidence>
<dbReference type="Pfam" id="PF00066">
    <property type="entry name" value="Notch"/>
    <property type="match status" value="1"/>
</dbReference>
<dbReference type="AlphaFoldDB" id="A0A485L0L1"/>
<dbReference type="Gene3D" id="3.80.10.10">
    <property type="entry name" value="Ribonuclease Inhibitor"/>
    <property type="match status" value="1"/>
</dbReference>
<organism evidence="8 9">
    <name type="scientific">Aphanomyces stellatus</name>
    <dbReference type="NCBI Taxonomy" id="120398"/>
    <lineage>
        <taxon>Eukaryota</taxon>
        <taxon>Sar</taxon>
        <taxon>Stramenopiles</taxon>
        <taxon>Oomycota</taxon>
        <taxon>Saprolegniomycetes</taxon>
        <taxon>Saprolegniales</taxon>
        <taxon>Verrucalvaceae</taxon>
        <taxon>Aphanomyces</taxon>
    </lineage>
</organism>
<feature type="transmembrane region" description="Helical" evidence="5">
    <location>
        <begin position="308"/>
        <end position="331"/>
    </location>
</feature>
<evidence type="ECO:0000259" key="6">
    <source>
        <dbReference type="Pfam" id="PF00066"/>
    </source>
</evidence>
<evidence type="ECO:0000256" key="2">
    <source>
        <dbReference type="ARBA" id="ARBA00023157"/>
    </source>
</evidence>
<dbReference type="SUPFAM" id="SSF52058">
    <property type="entry name" value="L domain-like"/>
    <property type="match status" value="1"/>
</dbReference>
<dbReference type="EMBL" id="VJMH01005540">
    <property type="protein sequence ID" value="KAF0694754.1"/>
    <property type="molecule type" value="Genomic_DNA"/>
</dbReference>
<proteinExistence type="predicted"/>
<feature type="domain" description="LNR" evidence="6">
    <location>
        <begin position="598"/>
        <end position="629"/>
    </location>
</feature>
<dbReference type="InterPro" id="IPR000800">
    <property type="entry name" value="Notch_dom"/>
</dbReference>
<reference evidence="7" key="2">
    <citation type="submission" date="2019-06" db="EMBL/GenBank/DDBJ databases">
        <title>Genomics analysis of Aphanomyces spp. identifies a new class of oomycete effector associated with host adaptation.</title>
        <authorList>
            <person name="Gaulin E."/>
        </authorList>
    </citation>
    <scope>NUCLEOTIDE SEQUENCE</scope>
    <source>
        <strain evidence="7">CBS 578.67</strain>
    </source>
</reference>
<feature type="transmembrane region" description="Helical" evidence="5">
    <location>
        <begin position="38"/>
        <end position="61"/>
    </location>
</feature>
<accession>A0A485L0L1</accession>
<keyword evidence="5" id="KW-1133">Transmembrane helix</keyword>
<name>A0A485L0L1_9STRA</name>
<evidence type="ECO:0000313" key="7">
    <source>
        <dbReference type="EMBL" id="KAF0694754.1"/>
    </source>
</evidence>
<gene>
    <name evidence="8" type="primary">Aste57867_14430</name>
    <name evidence="7" type="ORF">As57867_014376</name>
    <name evidence="8" type="ORF">ASTE57867_14430</name>
</gene>
<reference evidence="8 9" key="1">
    <citation type="submission" date="2019-03" db="EMBL/GenBank/DDBJ databases">
        <authorList>
            <person name="Gaulin E."/>
            <person name="Dumas B."/>
        </authorList>
    </citation>
    <scope>NUCLEOTIDE SEQUENCE [LARGE SCALE GENOMIC DNA]</scope>
    <source>
        <strain evidence="8">CBS 568.67</strain>
    </source>
</reference>
<evidence type="ECO:0000256" key="4">
    <source>
        <dbReference type="SAM" id="MobiDB-lite"/>
    </source>
</evidence>
<evidence type="ECO:0000313" key="9">
    <source>
        <dbReference type="Proteomes" id="UP000332933"/>
    </source>
</evidence>
<keyword evidence="2" id="KW-1015">Disulfide bond</keyword>
<keyword evidence="3" id="KW-0325">Glycoprotein</keyword>